<proteinExistence type="predicted"/>
<reference evidence="1" key="1">
    <citation type="journal article" date="2014" name="Front. Microbiol.">
        <title>High frequency of phylogenetically diverse reductive dehalogenase-homologous genes in deep subseafloor sedimentary metagenomes.</title>
        <authorList>
            <person name="Kawai M."/>
            <person name="Futagami T."/>
            <person name="Toyoda A."/>
            <person name="Takaki Y."/>
            <person name="Nishi S."/>
            <person name="Hori S."/>
            <person name="Arai W."/>
            <person name="Tsubouchi T."/>
            <person name="Morono Y."/>
            <person name="Uchiyama I."/>
            <person name="Ito T."/>
            <person name="Fujiyama A."/>
            <person name="Inagaki F."/>
            <person name="Takami H."/>
        </authorList>
    </citation>
    <scope>NUCLEOTIDE SEQUENCE</scope>
    <source>
        <strain evidence="1">Expedition CK06-06</strain>
    </source>
</reference>
<gene>
    <name evidence="1" type="ORF">S06H3_19334</name>
</gene>
<dbReference type="AlphaFoldDB" id="X1LS33"/>
<dbReference type="EMBL" id="BARV01009890">
    <property type="protein sequence ID" value="GAI05210.1"/>
    <property type="molecule type" value="Genomic_DNA"/>
</dbReference>
<organism evidence="1">
    <name type="scientific">marine sediment metagenome</name>
    <dbReference type="NCBI Taxonomy" id="412755"/>
    <lineage>
        <taxon>unclassified sequences</taxon>
        <taxon>metagenomes</taxon>
        <taxon>ecological metagenomes</taxon>
    </lineage>
</organism>
<accession>X1LS33</accession>
<evidence type="ECO:0008006" key="2">
    <source>
        <dbReference type="Google" id="ProtNLM"/>
    </source>
</evidence>
<protein>
    <recommendedName>
        <fullName evidence="2">Glycosyl transferase family 1 domain-containing protein</fullName>
    </recommendedName>
</protein>
<dbReference type="Gene3D" id="3.40.50.2000">
    <property type="entry name" value="Glycogen Phosphorylase B"/>
    <property type="match status" value="1"/>
</dbReference>
<name>X1LS33_9ZZZZ</name>
<feature type="non-terminal residue" evidence="1">
    <location>
        <position position="1"/>
    </location>
</feature>
<comment type="caution">
    <text evidence="1">The sequence shown here is derived from an EMBL/GenBank/DDBJ whole genome shotgun (WGS) entry which is preliminary data.</text>
</comment>
<evidence type="ECO:0000313" key="1">
    <source>
        <dbReference type="EMBL" id="GAI05210.1"/>
    </source>
</evidence>
<sequence>RIQFLYEHGDIAHEMGLAARENVCENYTWQDYANRINHVYRTIFSGSTDKFLSDHQGAVVL</sequence>
<dbReference type="SUPFAM" id="SSF53756">
    <property type="entry name" value="UDP-Glycosyltransferase/glycogen phosphorylase"/>
    <property type="match status" value="1"/>
</dbReference>